<reference evidence="2 3" key="2">
    <citation type="journal article" date="2015" name="Genome Announc.">
        <title>Complete Genome Sequence of Coriobacteriaceae Strain 68-1-3, a Novel Mucus-Degrading Isolate from the Swine Intestinal Tract.</title>
        <authorList>
            <person name="Looft T."/>
            <person name="Bayles D.O."/>
            <person name="Alt D.P."/>
            <person name="Stanton T.B."/>
        </authorList>
    </citation>
    <scope>NUCLEOTIDE SEQUENCE [LARGE SCALE GENOMIC DNA]</scope>
    <source>
        <strain evidence="2 3">68-1-3</strain>
    </source>
</reference>
<evidence type="ECO:0000256" key="1">
    <source>
        <dbReference type="SAM" id="MobiDB-lite"/>
    </source>
</evidence>
<dbReference type="RefSeq" id="WP_039688253.1">
    <property type="nucleotide sequence ID" value="NZ_CP009302.1"/>
</dbReference>
<dbReference type="OrthoDB" id="3174662at2"/>
<dbReference type="KEGG" id="cbac:JI75_01730"/>
<dbReference type="EMBL" id="CP009302">
    <property type="protein sequence ID" value="AJC11595.1"/>
    <property type="molecule type" value="Genomic_DNA"/>
</dbReference>
<keyword evidence="3" id="KW-1185">Reference proteome</keyword>
<feature type="region of interest" description="Disordered" evidence="1">
    <location>
        <begin position="78"/>
        <end position="100"/>
    </location>
</feature>
<reference evidence="3" key="1">
    <citation type="submission" date="2014-08" db="EMBL/GenBank/DDBJ databases">
        <title>Coriobacteriaceae sp. complete genome.</title>
        <authorList>
            <person name="Looft T."/>
            <person name="Bayles D.O."/>
            <person name="Stanton T.B."/>
        </authorList>
    </citation>
    <scope>NUCLEOTIDE SEQUENCE [LARGE SCALE GENOMIC DNA]</scope>
    <source>
        <strain evidence="3">68-1-3</strain>
    </source>
</reference>
<accession>A0A0A8B2I5</accession>
<dbReference type="HOGENOM" id="CLU_2355288_0_0_11"/>
<name>A0A0A8B2I5_9ACTN</name>
<evidence type="ECO:0000313" key="2">
    <source>
        <dbReference type="EMBL" id="AJC11595.1"/>
    </source>
</evidence>
<sequence length="100" mass="11506">MPHCWEIRGCDEEWMARCPHSLADDLCPSECFNADCFRPNHKVATDFELLLNPDRDYDAAVKECCHWCEFFLKHGPSMADKASRTGGIPDKGRQTTRFLI</sequence>
<proteinExistence type="predicted"/>
<evidence type="ECO:0000313" key="3">
    <source>
        <dbReference type="Proteomes" id="UP000031121"/>
    </source>
</evidence>
<dbReference type="AlphaFoldDB" id="A0A0A8B2I5"/>
<protein>
    <submittedName>
        <fullName evidence="2">Uncharacterized protein</fullName>
    </submittedName>
</protein>
<organism evidence="2 3">
    <name type="scientific">Berryella intestinalis</name>
    <dbReference type="NCBI Taxonomy" id="1531429"/>
    <lineage>
        <taxon>Bacteria</taxon>
        <taxon>Bacillati</taxon>
        <taxon>Actinomycetota</taxon>
        <taxon>Coriobacteriia</taxon>
        <taxon>Eggerthellales</taxon>
        <taxon>Eggerthellaceae</taxon>
        <taxon>Berryella</taxon>
    </lineage>
</organism>
<gene>
    <name evidence="2" type="ORF">JI75_01730</name>
</gene>
<dbReference type="Proteomes" id="UP000031121">
    <property type="component" value="Chromosome"/>
</dbReference>